<dbReference type="EMBL" id="FXXQ01000002">
    <property type="protein sequence ID" value="SMX22660.1"/>
    <property type="molecule type" value="Genomic_DNA"/>
</dbReference>
<evidence type="ECO:0000313" key="3">
    <source>
        <dbReference type="EMBL" id="SMX22660.1"/>
    </source>
</evidence>
<evidence type="ECO:0000259" key="2">
    <source>
        <dbReference type="PROSITE" id="PS51819"/>
    </source>
</evidence>
<dbReference type="AlphaFoldDB" id="A0A238IY31"/>
<gene>
    <name evidence="3" type="ORF">BOA8489_00758</name>
</gene>
<dbReference type="PANTHER" id="PTHR43048">
    <property type="entry name" value="METHYLMALONYL-COA EPIMERASE"/>
    <property type="match status" value="1"/>
</dbReference>
<dbReference type="InterPro" id="IPR004360">
    <property type="entry name" value="Glyas_Fos-R_dOase_dom"/>
</dbReference>
<dbReference type="Gene3D" id="3.10.180.10">
    <property type="entry name" value="2,3-Dihydroxybiphenyl 1,2-Dioxygenase, domain 1"/>
    <property type="match status" value="1"/>
</dbReference>
<protein>
    <submittedName>
        <fullName evidence="3">Putative lyase</fullName>
    </submittedName>
</protein>
<dbReference type="SUPFAM" id="SSF54593">
    <property type="entry name" value="Glyoxalase/Bleomycin resistance protein/Dihydroxybiphenyl dioxygenase"/>
    <property type="match status" value="1"/>
</dbReference>
<dbReference type="Proteomes" id="UP000201838">
    <property type="component" value="Unassembled WGS sequence"/>
</dbReference>
<dbReference type="RefSeq" id="WP_093972645.1">
    <property type="nucleotide sequence ID" value="NZ_FXXQ01000002.1"/>
</dbReference>
<keyword evidence="1" id="KW-0479">Metal-binding</keyword>
<dbReference type="Pfam" id="PF00903">
    <property type="entry name" value="Glyoxalase"/>
    <property type="match status" value="1"/>
</dbReference>
<feature type="domain" description="VOC" evidence="2">
    <location>
        <begin position="17"/>
        <end position="152"/>
    </location>
</feature>
<dbReference type="GO" id="GO:0046872">
    <property type="term" value="F:metal ion binding"/>
    <property type="evidence" value="ECO:0007669"/>
    <property type="project" value="UniProtKB-KW"/>
</dbReference>
<organism evidence="3 4">
    <name type="scientific">Boseongicola aestuarii</name>
    <dbReference type="NCBI Taxonomy" id="1470561"/>
    <lineage>
        <taxon>Bacteria</taxon>
        <taxon>Pseudomonadati</taxon>
        <taxon>Pseudomonadota</taxon>
        <taxon>Alphaproteobacteria</taxon>
        <taxon>Rhodobacterales</taxon>
        <taxon>Paracoccaceae</taxon>
        <taxon>Boseongicola</taxon>
    </lineage>
</organism>
<dbReference type="PANTHER" id="PTHR43048:SF3">
    <property type="entry name" value="METHYLMALONYL-COA EPIMERASE, MITOCHONDRIAL"/>
    <property type="match status" value="1"/>
</dbReference>
<dbReference type="GO" id="GO:0016829">
    <property type="term" value="F:lyase activity"/>
    <property type="evidence" value="ECO:0007669"/>
    <property type="project" value="UniProtKB-KW"/>
</dbReference>
<dbReference type="PROSITE" id="PS51819">
    <property type="entry name" value="VOC"/>
    <property type="match status" value="1"/>
</dbReference>
<evidence type="ECO:0000313" key="4">
    <source>
        <dbReference type="Proteomes" id="UP000201838"/>
    </source>
</evidence>
<dbReference type="OrthoDB" id="4725692at2"/>
<keyword evidence="3" id="KW-0456">Lyase</keyword>
<dbReference type="InterPro" id="IPR029068">
    <property type="entry name" value="Glyas_Bleomycin-R_OHBP_Dase"/>
</dbReference>
<dbReference type="GO" id="GO:0004493">
    <property type="term" value="F:methylmalonyl-CoA epimerase activity"/>
    <property type="evidence" value="ECO:0007669"/>
    <property type="project" value="TreeGrafter"/>
</dbReference>
<accession>A0A238IY31</accession>
<evidence type="ECO:0000256" key="1">
    <source>
        <dbReference type="ARBA" id="ARBA00022723"/>
    </source>
</evidence>
<dbReference type="InterPro" id="IPR037523">
    <property type="entry name" value="VOC_core"/>
</dbReference>
<name>A0A238IY31_9RHOB</name>
<dbReference type="GO" id="GO:0046491">
    <property type="term" value="P:L-methylmalonyl-CoA metabolic process"/>
    <property type="evidence" value="ECO:0007669"/>
    <property type="project" value="TreeGrafter"/>
</dbReference>
<dbReference type="InterPro" id="IPR051785">
    <property type="entry name" value="MMCE/EMCE_epimerase"/>
</dbReference>
<keyword evidence="4" id="KW-1185">Reference proteome</keyword>
<reference evidence="3 4" key="1">
    <citation type="submission" date="2017-05" db="EMBL/GenBank/DDBJ databases">
        <authorList>
            <person name="Song R."/>
            <person name="Chenine A.L."/>
            <person name="Ruprecht R.M."/>
        </authorList>
    </citation>
    <scope>NUCLEOTIDE SEQUENCE [LARGE SCALE GENOMIC DNA]</scope>
    <source>
        <strain evidence="3 4">CECT 8489</strain>
    </source>
</reference>
<sequence length="154" mass="17204">MAAFSLPPRTPDARYAELTHSHICIRVPDYAAAKDWYTSVLKFRVVHEWPEPMLKVDMGYFAAPNDDRALFEIVGGNDPAPSPRASEDFPGTFAHQGFHHACFTVPDIEATVARLEEDGVTIVAPPFVVEVIGRKIAFFADPWGNLFEMEEVLD</sequence>
<proteinExistence type="predicted"/>